<dbReference type="Pfam" id="PF00026">
    <property type="entry name" value="Asp"/>
    <property type="match status" value="1"/>
</dbReference>
<comment type="similarity">
    <text evidence="1">Belongs to the peptidase A1 family.</text>
</comment>
<evidence type="ECO:0000259" key="5">
    <source>
        <dbReference type="PROSITE" id="PS51767"/>
    </source>
</evidence>
<dbReference type="SUPFAM" id="SSF50630">
    <property type="entry name" value="Acid proteases"/>
    <property type="match status" value="1"/>
</dbReference>
<feature type="active site" evidence="2">
    <location>
        <position position="115"/>
    </location>
</feature>
<dbReference type="EMBL" id="SOZI01000026">
    <property type="protein sequence ID" value="TNY22367.1"/>
    <property type="molecule type" value="Genomic_DNA"/>
</dbReference>
<dbReference type="OrthoDB" id="15189at2759"/>
<dbReference type="PROSITE" id="PS51767">
    <property type="entry name" value="PEPTIDASE_A1"/>
    <property type="match status" value="1"/>
</dbReference>
<dbReference type="GO" id="GO:0004190">
    <property type="term" value="F:aspartic-type endopeptidase activity"/>
    <property type="evidence" value="ECO:0007669"/>
    <property type="project" value="InterPro"/>
</dbReference>
<dbReference type="Gene3D" id="2.40.70.10">
    <property type="entry name" value="Acid Proteases"/>
    <property type="match status" value="2"/>
</dbReference>
<dbReference type="GO" id="GO:0006508">
    <property type="term" value="P:proteolysis"/>
    <property type="evidence" value="ECO:0007669"/>
    <property type="project" value="InterPro"/>
</dbReference>
<dbReference type="CDD" id="cd05471">
    <property type="entry name" value="pepsin_like"/>
    <property type="match status" value="1"/>
</dbReference>
<feature type="disulfide bond" evidence="3">
    <location>
        <begin position="128"/>
        <end position="132"/>
    </location>
</feature>
<dbReference type="PRINTS" id="PR00792">
    <property type="entry name" value="PEPSIN"/>
</dbReference>
<protein>
    <submittedName>
        <fullName evidence="6">Aspartic peptidase domain-containing protein</fullName>
    </submittedName>
</protein>
<keyword evidence="4" id="KW-0732">Signal</keyword>
<comment type="caution">
    <text evidence="6">The sequence shown here is derived from an EMBL/GenBank/DDBJ whole genome shotgun (WGS) entry which is preliminary data.</text>
</comment>
<accession>A0A5C5FZR0</accession>
<dbReference type="InterPro" id="IPR033121">
    <property type="entry name" value="PEPTIDASE_A1"/>
</dbReference>
<dbReference type="Proteomes" id="UP000311382">
    <property type="component" value="Unassembled WGS sequence"/>
</dbReference>
<dbReference type="AlphaFoldDB" id="A0A5C5FZR0"/>
<dbReference type="PANTHER" id="PTHR47966:SF57">
    <property type="entry name" value="PEPTIDASE A1 DOMAIN-CONTAINING PROTEIN"/>
    <property type="match status" value="1"/>
</dbReference>
<evidence type="ECO:0000313" key="6">
    <source>
        <dbReference type="EMBL" id="TNY22367.1"/>
    </source>
</evidence>
<gene>
    <name evidence="6" type="ORF">DMC30DRAFT_415153</name>
</gene>
<reference evidence="6 7" key="1">
    <citation type="submission" date="2019-03" db="EMBL/GenBank/DDBJ databases">
        <title>Rhodosporidium diobovatum UCD-FST 08-225 genome sequencing, assembly, and annotation.</title>
        <authorList>
            <person name="Fakankun I.U."/>
            <person name="Fristensky B."/>
            <person name="Levin D.B."/>
        </authorList>
    </citation>
    <scope>NUCLEOTIDE SEQUENCE [LARGE SCALE GENOMIC DNA]</scope>
    <source>
        <strain evidence="6 7">UCD-FST 08-225</strain>
    </source>
</reference>
<feature type="signal peptide" evidence="4">
    <location>
        <begin position="1"/>
        <end position="24"/>
    </location>
</feature>
<keyword evidence="3" id="KW-1015">Disulfide bond</keyword>
<dbReference type="InterPro" id="IPR034164">
    <property type="entry name" value="Pepsin-like_dom"/>
</dbReference>
<dbReference type="InterPro" id="IPR001461">
    <property type="entry name" value="Aspartic_peptidase_A1"/>
</dbReference>
<evidence type="ECO:0000256" key="1">
    <source>
        <dbReference type="ARBA" id="ARBA00007447"/>
    </source>
</evidence>
<proteinExistence type="inferred from homology"/>
<evidence type="ECO:0000256" key="4">
    <source>
        <dbReference type="SAM" id="SignalP"/>
    </source>
</evidence>
<dbReference type="PANTHER" id="PTHR47966">
    <property type="entry name" value="BETA-SITE APP-CLEAVING ENZYME, ISOFORM A-RELATED"/>
    <property type="match status" value="1"/>
</dbReference>
<dbReference type="InterPro" id="IPR021109">
    <property type="entry name" value="Peptidase_aspartic_dom_sf"/>
</dbReference>
<feature type="active site" evidence="2">
    <location>
        <position position="299"/>
    </location>
</feature>
<feature type="domain" description="Peptidase A1" evidence="5">
    <location>
        <begin position="97"/>
        <end position="414"/>
    </location>
</feature>
<name>A0A5C5FZR0_9BASI</name>
<evidence type="ECO:0000313" key="7">
    <source>
        <dbReference type="Proteomes" id="UP000311382"/>
    </source>
</evidence>
<dbReference type="STRING" id="5288.A0A5C5FZR0"/>
<keyword evidence="7" id="KW-1185">Reference proteome</keyword>
<evidence type="ECO:0000256" key="2">
    <source>
        <dbReference type="PIRSR" id="PIRSR601461-1"/>
    </source>
</evidence>
<evidence type="ECO:0000256" key="3">
    <source>
        <dbReference type="PIRSR" id="PIRSR601461-2"/>
    </source>
</evidence>
<feature type="chain" id="PRO_5022696545" evidence="4">
    <location>
        <begin position="25"/>
        <end position="435"/>
    </location>
</feature>
<sequence length="435" mass="45930">MLGASTLLAALALLGTAAVHPATATTIELHPRDLGLKNSDGSVNIPGLRAEAERLFKKYERNRANQVYYAQTMKDPTARQKRGTLALTLSDTDSAVWTGKVSVGTPAQTFNIFFDSGSSDFTLASTACGTSCGIKQRYNTAASTSAVKTAKTVRTNFVDGTSSAGVVYEDTVTAGGSTATGQDVVAATSLSATVAGLASDGSLMGLSYPSLSSAGSSSFMFTLAEQGQYFLPYFSIRLSYTSRSEITFGSYNRARVAGRPRWYNASPSANGVRTYWQMALSTPLIGGKIAAPLATHILDSGTTLIIAPPSAASTFWANVPGSQPYSDEFWSYPCASPPDLSFGFSRAFSTSWPVSEASFNLGYLEEAPDRCIGAVIGENLGLGSAWLLGDAFTGQTRVLTDPRAHPASSLVRLAVTNVYVMHDVVQNRIGLSLAR</sequence>
<organism evidence="6 7">
    <name type="scientific">Rhodotorula diobovata</name>
    <dbReference type="NCBI Taxonomy" id="5288"/>
    <lineage>
        <taxon>Eukaryota</taxon>
        <taxon>Fungi</taxon>
        <taxon>Dikarya</taxon>
        <taxon>Basidiomycota</taxon>
        <taxon>Pucciniomycotina</taxon>
        <taxon>Microbotryomycetes</taxon>
        <taxon>Sporidiobolales</taxon>
        <taxon>Sporidiobolaceae</taxon>
        <taxon>Rhodotorula</taxon>
    </lineage>
</organism>